<evidence type="ECO:0000259" key="2">
    <source>
        <dbReference type="Pfam" id="PF13439"/>
    </source>
</evidence>
<dbReference type="InterPro" id="IPR028098">
    <property type="entry name" value="Glyco_trans_4-like_N"/>
</dbReference>
<dbReference type="Pfam" id="PF00534">
    <property type="entry name" value="Glycos_transf_1"/>
    <property type="match status" value="1"/>
</dbReference>
<name>A0A6V8LTA5_9BACT</name>
<dbReference type="InterPro" id="IPR050194">
    <property type="entry name" value="Glycosyltransferase_grp1"/>
</dbReference>
<dbReference type="EMBL" id="BLTE01000008">
    <property type="protein sequence ID" value="GFK94180.1"/>
    <property type="molecule type" value="Genomic_DNA"/>
</dbReference>
<dbReference type="InterPro" id="IPR001296">
    <property type="entry name" value="Glyco_trans_1"/>
</dbReference>
<dbReference type="PANTHER" id="PTHR45947:SF3">
    <property type="entry name" value="SULFOQUINOVOSYL TRANSFERASE SQD2"/>
    <property type="match status" value="1"/>
</dbReference>
<keyword evidence="3" id="KW-0808">Transferase</keyword>
<dbReference type="GO" id="GO:0016757">
    <property type="term" value="F:glycosyltransferase activity"/>
    <property type="evidence" value="ECO:0007669"/>
    <property type="project" value="UniProtKB-KW"/>
</dbReference>
<evidence type="ECO:0000259" key="1">
    <source>
        <dbReference type="Pfam" id="PF00534"/>
    </source>
</evidence>
<keyword evidence="4" id="KW-1185">Reference proteome</keyword>
<reference evidence="3 4" key="2">
    <citation type="submission" date="2020-05" db="EMBL/GenBank/DDBJ databases">
        <title>Draft genome sequence of Desulfovibrio sp. strainFSS-1.</title>
        <authorList>
            <person name="Shimoshige H."/>
            <person name="Kobayashi H."/>
            <person name="Maekawa T."/>
        </authorList>
    </citation>
    <scope>NUCLEOTIDE SEQUENCE [LARGE SCALE GENOMIC DNA]</scope>
    <source>
        <strain evidence="3 4">SIID29052-01</strain>
    </source>
</reference>
<dbReference type="Pfam" id="PF13439">
    <property type="entry name" value="Glyco_transf_4"/>
    <property type="match status" value="1"/>
</dbReference>
<dbReference type="EC" id="2.4.1.-" evidence="3"/>
<keyword evidence="3" id="KW-0328">Glycosyltransferase</keyword>
<reference evidence="3 4" key="1">
    <citation type="submission" date="2020-04" db="EMBL/GenBank/DDBJ databases">
        <authorList>
            <consortium name="Desulfovibrio sp. FSS-1 genome sequencing consortium"/>
            <person name="Shimoshige H."/>
            <person name="Kobayashi H."/>
            <person name="Maekawa T."/>
        </authorList>
    </citation>
    <scope>NUCLEOTIDE SEQUENCE [LARGE SCALE GENOMIC DNA]</scope>
    <source>
        <strain evidence="3 4">SIID29052-01</strain>
    </source>
</reference>
<proteinExistence type="predicted"/>
<evidence type="ECO:0000313" key="4">
    <source>
        <dbReference type="Proteomes" id="UP000494245"/>
    </source>
</evidence>
<dbReference type="Gene3D" id="3.40.50.2000">
    <property type="entry name" value="Glycogen Phosphorylase B"/>
    <property type="match status" value="2"/>
</dbReference>
<dbReference type="Proteomes" id="UP000494245">
    <property type="component" value="Unassembled WGS sequence"/>
</dbReference>
<dbReference type="AlphaFoldDB" id="A0A6V8LTA5"/>
<feature type="domain" description="Glycosyl transferase family 1" evidence="1">
    <location>
        <begin position="189"/>
        <end position="359"/>
    </location>
</feature>
<dbReference type="CDD" id="cd03801">
    <property type="entry name" value="GT4_PimA-like"/>
    <property type="match status" value="1"/>
</dbReference>
<feature type="domain" description="Glycosyltransferase subfamily 4-like N-terminal" evidence="2">
    <location>
        <begin position="15"/>
        <end position="183"/>
    </location>
</feature>
<gene>
    <name evidence="3" type="primary">bshA_2</name>
    <name evidence="3" type="ORF">NNJEOMEG_02020</name>
</gene>
<accession>A0A6V8LTA5</accession>
<comment type="caution">
    <text evidence="3">The sequence shown here is derived from an EMBL/GenBank/DDBJ whole genome shotgun (WGS) entry which is preliminary data.</text>
</comment>
<sequence length="393" mass="43273">MKIAQLCHHFADSLGGLEVCVHNVSQRLALAGHHVSLYCCGPGRLPFRPPYRLRAFPRLYKVRQTYPLSKWAACAFVAAEQLRLRYDVWQVNGGYPYGAYLSGLFARLGVPAVLRCSGEDIQAEPDIGYGYRLDPELARLIERGYPRYDALVAISETVTREYLALGVPGERIARIPNGVDVERLAAPRDRQAVREAHGIPRDAKVLLTVGRNHPKKNYRIIPALLDGLLDAGHDAWWLVAGRGVSALDAQALAPERRRRLVLVEELGAPPRDFSLPPDALLDLYKAADVFVMTSLLETFGIVLLEALAAGLPLVCFDAPGVRDVAHPGVARVCPLGDQAAMARALHDALIAPDTPEALRARLDFARDHSWDRVARDYAALYASLARSARENTT</sequence>
<organism evidence="3 4">
    <name type="scientific">Fundidesulfovibrio magnetotacticus</name>
    <dbReference type="NCBI Taxonomy" id="2730080"/>
    <lineage>
        <taxon>Bacteria</taxon>
        <taxon>Pseudomonadati</taxon>
        <taxon>Thermodesulfobacteriota</taxon>
        <taxon>Desulfovibrionia</taxon>
        <taxon>Desulfovibrionales</taxon>
        <taxon>Desulfovibrionaceae</taxon>
        <taxon>Fundidesulfovibrio</taxon>
    </lineage>
</organism>
<protein>
    <submittedName>
        <fullName evidence="3">N-acetyl-alpha-D-glucosaminyl L-malate synthase</fullName>
        <ecNumber evidence="3">2.4.1.-</ecNumber>
    </submittedName>
</protein>
<dbReference type="SUPFAM" id="SSF53756">
    <property type="entry name" value="UDP-Glycosyltransferase/glycogen phosphorylase"/>
    <property type="match status" value="1"/>
</dbReference>
<evidence type="ECO:0000313" key="3">
    <source>
        <dbReference type="EMBL" id="GFK94180.1"/>
    </source>
</evidence>
<dbReference type="RefSeq" id="WP_173084008.1">
    <property type="nucleotide sequence ID" value="NZ_BLTE01000008.1"/>
</dbReference>
<dbReference type="PANTHER" id="PTHR45947">
    <property type="entry name" value="SULFOQUINOVOSYL TRANSFERASE SQD2"/>
    <property type="match status" value="1"/>
</dbReference>